<evidence type="ECO:0000256" key="2">
    <source>
        <dbReference type="SAM" id="Phobius"/>
    </source>
</evidence>
<protein>
    <recommendedName>
        <fullName evidence="5">DUF3618 domain-containing protein</fullName>
    </recommendedName>
</protein>
<dbReference type="Proteomes" id="UP000567795">
    <property type="component" value="Unassembled WGS sequence"/>
</dbReference>
<dbReference type="EMBL" id="JACBZD010000002">
    <property type="protein sequence ID" value="NYI08158.1"/>
    <property type="molecule type" value="Genomic_DNA"/>
</dbReference>
<accession>A0A853ACH0</accession>
<keyword evidence="2" id="KW-0472">Membrane</keyword>
<evidence type="ECO:0000313" key="3">
    <source>
        <dbReference type="EMBL" id="NYI08158.1"/>
    </source>
</evidence>
<evidence type="ECO:0008006" key="5">
    <source>
        <dbReference type="Google" id="ProtNLM"/>
    </source>
</evidence>
<dbReference type="Pfam" id="PF12277">
    <property type="entry name" value="DUF3618"/>
    <property type="match status" value="1"/>
</dbReference>
<name>A0A853ACH0_9ACTN</name>
<feature type="region of interest" description="Disordered" evidence="1">
    <location>
        <begin position="1"/>
        <end position="22"/>
    </location>
</feature>
<dbReference type="AlphaFoldDB" id="A0A853ACH0"/>
<keyword evidence="4" id="KW-1185">Reference proteome</keyword>
<comment type="caution">
    <text evidence="3">The sequence shown here is derived from an EMBL/GenBank/DDBJ whole genome shotgun (WGS) entry which is preliminary data.</text>
</comment>
<dbReference type="RefSeq" id="WP_179817019.1">
    <property type="nucleotide sequence ID" value="NZ_JACBZD010000002.1"/>
</dbReference>
<sequence>MSEVKPHSGQEAPPPDVRTPAEIEADINRTRRRLAATLDELAVRVHPRTVVDDAKDRAREAVSRGVGRARTVVGEVGGRAREQVVDDYGGPRLERVVPLALVGLAVVTLLAVSAYRRRR</sequence>
<keyword evidence="2" id="KW-1133">Transmembrane helix</keyword>
<feature type="transmembrane region" description="Helical" evidence="2">
    <location>
        <begin position="96"/>
        <end position="115"/>
    </location>
</feature>
<keyword evidence="2" id="KW-0812">Transmembrane</keyword>
<gene>
    <name evidence="3" type="ORF">FHU37_005187</name>
</gene>
<proteinExistence type="predicted"/>
<evidence type="ECO:0000256" key="1">
    <source>
        <dbReference type="SAM" id="MobiDB-lite"/>
    </source>
</evidence>
<dbReference type="InterPro" id="IPR022062">
    <property type="entry name" value="DUF3618"/>
</dbReference>
<reference evidence="3 4" key="1">
    <citation type="submission" date="2020-07" db="EMBL/GenBank/DDBJ databases">
        <title>Sequencing the genomes of 1000 actinobacteria strains.</title>
        <authorList>
            <person name="Klenk H.-P."/>
        </authorList>
    </citation>
    <scope>NUCLEOTIDE SEQUENCE [LARGE SCALE GENOMIC DNA]</scope>
    <source>
        <strain evidence="3 4">DSM 42178</strain>
    </source>
</reference>
<organism evidence="3 4">
    <name type="scientific">Allostreptomyces psammosilenae</name>
    <dbReference type="NCBI Taxonomy" id="1892865"/>
    <lineage>
        <taxon>Bacteria</taxon>
        <taxon>Bacillati</taxon>
        <taxon>Actinomycetota</taxon>
        <taxon>Actinomycetes</taxon>
        <taxon>Kitasatosporales</taxon>
        <taxon>Streptomycetaceae</taxon>
        <taxon>Allostreptomyces</taxon>
    </lineage>
</organism>
<evidence type="ECO:0000313" key="4">
    <source>
        <dbReference type="Proteomes" id="UP000567795"/>
    </source>
</evidence>